<organism evidence="7 8">
    <name type="scientific">Eiseniibacteriota bacterium</name>
    <dbReference type="NCBI Taxonomy" id="2212470"/>
    <lineage>
        <taxon>Bacteria</taxon>
        <taxon>Candidatus Eiseniibacteriota</taxon>
    </lineage>
</organism>
<dbReference type="EMBL" id="VBPB01000273">
    <property type="protein sequence ID" value="TMQ69855.1"/>
    <property type="molecule type" value="Genomic_DNA"/>
</dbReference>
<dbReference type="InterPro" id="IPR006094">
    <property type="entry name" value="Oxid_FAD_bind_N"/>
</dbReference>
<evidence type="ECO:0000256" key="2">
    <source>
        <dbReference type="ARBA" id="ARBA00005466"/>
    </source>
</evidence>
<dbReference type="GO" id="GO:0016491">
    <property type="term" value="F:oxidoreductase activity"/>
    <property type="evidence" value="ECO:0007669"/>
    <property type="project" value="UniProtKB-KW"/>
</dbReference>
<evidence type="ECO:0000313" key="7">
    <source>
        <dbReference type="EMBL" id="TMQ69855.1"/>
    </source>
</evidence>
<dbReference type="Gene3D" id="3.30.43.10">
    <property type="entry name" value="Uridine Diphospho-n-acetylenolpyruvylglucosamine Reductase, domain 2"/>
    <property type="match status" value="1"/>
</dbReference>
<gene>
    <name evidence="7" type="ORF">E6K81_13980</name>
</gene>
<evidence type="ECO:0000256" key="1">
    <source>
        <dbReference type="ARBA" id="ARBA00001974"/>
    </source>
</evidence>
<dbReference type="PANTHER" id="PTHR42973:SF39">
    <property type="entry name" value="FAD-BINDING PCMH-TYPE DOMAIN-CONTAINING PROTEIN"/>
    <property type="match status" value="1"/>
</dbReference>
<sequence length="226" mass="23466">MSTQLTPTVVGDLRSSFQGGIVTPKDPGYDEARKIWNGDIDRRPALILQCASVADVQAAIAFARQNGLRIAVKGGGHSLPGHSVADGAVMIDLRRLNKVDIDPTTKRATVQGGAVWSEVDGPAQALGLAVTGGHITHTGVAGLTLGGGIGHLMRKFGLTVDRLLSVQLVTADGAVLRASASDNPELFWAVRGGGGNFGIVTQFEFQLAPLGPTILGGLAFWLPDQG</sequence>
<feature type="domain" description="FAD-binding PCMH-type" evidence="6">
    <location>
        <begin position="40"/>
        <end position="210"/>
    </location>
</feature>
<dbReference type="Gene3D" id="3.40.462.20">
    <property type="match status" value="1"/>
</dbReference>
<dbReference type="InterPro" id="IPR016166">
    <property type="entry name" value="FAD-bd_PCMH"/>
</dbReference>
<dbReference type="InterPro" id="IPR050416">
    <property type="entry name" value="FAD-linked_Oxidoreductase"/>
</dbReference>
<keyword evidence="3" id="KW-0285">Flavoprotein</keyword>
<dbReference type="SUPFAM" id="SSF56176">
    <property type="entry name" value="FAD-binding/transporter-associated domain-like"/>
    <property type="match status" value="1"/>
</dbReference>
<evidence type="ECO:0000256" key="5">
    <source>
        <dbReference type="ARBA" id="ARBA00023002"/>
    </source>
</evidence>
<dbReference type="GO" id="GO:0071949">
    <property type="term" value="F:FAD binding"/>
    <property type="evidence" value="ECO:0007669"/>
    <property type="project" value="InterPro"/>
</dbReference>
<proteinExistence type="inferred from homology"/>
<evidence type="ECO:0000256" key="3">
    <source>
        <dbReference type="ARBA" id="ARBA00022630"/>
    </source>
</evidence>
<dbReference type="PROSITE" id="PS51387">
    <property type="entry name" value="FAD_PCMH"/>
    <property type="match status" value="1"/>
</dbReference>
<dbReference type="Pfam" id="PF01565">
    <property type="entry name" value="FAD_binding_4"/>
    <property type="match status" value="1"/>
</dbReference>
<evidence type="ECO:0000256" key="4">
    <source>
        <dbReference type="ARBA" id="ARBA00022827"/>
    </source>
</evidence>
<feature type="non-terminal residue" evidence="7">
    <location>
        <position position="226"/>
    </location>
</feature>
<dbReference type="AlphaFoldDB" id="A0A538U1Q4"/>
<accession>A0A538U1Q4</accession>
<name>A0A538U1Q4_UNCEI</name>
<dbReference type="PANTHER" id="PTHR42973">
    <property type="entry name" value="BINDING OXIDOREDUCTASE, PUTATIVE (AFU_ORTHOLOGUE AFUA_1G17690)-RELATED"/>
    <property type="match status" value="1"/>
</dbReference>
<keyword evidence="5" id="KW-0560">Oxidoreductase</keyword>
<evidence type="ECO:0000259" key="6">
    <source>
        <dbReference type="PROSITE" id="PS51387"/>
    </source>
</evidence>
<comment type="caution">
    <text evidence="7">The sequence shown here is derived from an EMBL/GenBank/DDBJ whole genome shotgun (WGS) entry which is preliminary data.</text>
</comment>
<dbReference type="InterPro" id="IPR016167">
    <property type="entry name" value="FAD-bd_PCMH_sub1"/>
</dbReference>
<dbReference type="PROSITE" id="PS00862">
    <property type="entry name" value="OX2_COVAL_FAD"/>
    <property type="match status" value="1"/>
</dbReference>
<dbReference type="InterPro" id="IPR016169">
    <property type="entry name" value="FAD-bd_PCMH_sub2"/>
</dbReference>
<dbReference type="Gene3D" id="3.30.465.10">
    <property type="match status" value="1"/>
</dbReference>
<comment type="cofactor">
    <cofactor evidence="1">
        <name>FAD</name>
        <dbReference type="ChEBI" id="CHEBI:57692"/>
    </cofactor>
</comment>
<evidence type="ECO:0000313" key="8">
    <source>
        <dbReference type="Proteomes" id="UP000319771"/>
    </source>
</evidence>
<comment type="similarity">
    <text evidence="2">Belongs to the oxygen-dependent FAD-linked oxidoreductase family.</text>
</comment>
<reference evidence="7 8" key="1">
    <citation type="journal article" date="2019" name="Nat. Microbiol.">
        <title>Mediterranean grassland soil C-N compound turnover is dependent on rainfall and depth, and is mediated by genomically divergent microorganisms.</title>
        <authorList>
            <person name="Diamond S."/>
            <person name="Andeer P.F."/>
            <person name="Li Z."/>
            <person name="Crits-Christoph A."/>
            <person name="Burstein D."/>
            <person name="Anantharaman K."/>
            <person name="Lane K.R."/>
            <person name="Thomas B.C."/>
            <person name="Pan C."/>
            <person name="Northen T.R."/>
            <person name="Banfield J.F."/>
        </authorList>
    </citation>
    <scope>NUCLEOTIDE SEQUENCE [LARGE SCALE GENOMIC DNA]</scope>
    <source>
        <strain evidence="7">WS_11</strain>
    </source>
</reference>
<dbReference type="Proteomes" id="UP000319771">
    <property type="component" value="Unassembled WGS sequence"/>
</dbReference>
<dbReference type="InterPro" id="IPR006093">
    <property type="entry name" value="Oxy_OxRdtase_FAD_BS"/>
</dbReference>
<dbReference type="InterPro" id="IPR036318">
    <property type="entry name" value="FAD-bd_PCMH-like_sf"/>
</dbReference>
<keyword evidence="4" id="KW-0274">FAD</keyword>
<protein>
    <submittedName>
        <fullName evidence="7">FAD-binding oxidoreductase</fullName>
    </submittedName>
</protein>